<dbReference type="InterPro" id="IPR000014">
    <property type="entry name" value="PAS"/>
</dbReference>
<keyword evidence="4" id="KW-1185">Reference proteome</keyword>
<dbReference type="PROSITE" id="PS50112">
    <property type="entry name" value="PAS"/>
    <property type="match status" value="1"/>
</dbReference>
<evidence type="ECO:0000313" key="3">
    <source>
        <dbReference type="EMBL" id="SHE40333.1"/>
    </source>
</evidence>
<proteinExistence type="predicted"/>
<dbReference type="InterPro" id="IPR013767">
    <property type="entry name" value="PAS_fold"/>
</dbReference>
<name>A0A1M4T731_9FIRM</name>
<organism evidence="3 4">
    <name type="scientific">Desulfofundulus australicus DSM 11792</name>
    <dbReference type="NCBI Taxonomy" id="1121425"/>
    <lineage>
        <taxon>Bacteria</taxon>
        <taxon>Bacillati</taxon>
        <taxon>Bacillota</taxon>
        <taxon>Clostridia</taxon>
        <taxon>Eubacteriales</taxon>
        <taxon>Peptococcaceae</taxon>
        <taxon>Desulfofundulus</taxon>
    </lineage>
</organism>
<evidence type="ECO:0000259" key="2">
    <source>
        <dbReference type="PROSITE" id="PS50112"/>
    </source>
</evidence>
<dbReference type="NCBIfam" id="TIGR00229">
    <property type="entry name" value="sensory_box"/>
    <property type="match status" value="1"/>
</dbReference>
<dbReference type="GO" id="GO:0006355">
    <property type="term" value="P:regulation of DNA-templated transcription"/>
    <property type="evidence" value="ECO:0007669"/>
    <property type="project" value="InterPro"/>
</dbReference>
<dbReference type="SUPFAM" id="SSF55785">
    <property type="entry name" value="PYP-like sensor domain (PAS domain)"/>
    <property type="match status" value="1"/>
</dbReference>
<dbReference type="Pfam" id="PF00989">
    <property type="entry name" value="PAS"/>
    <property type="match status" value="1"/>
</dbReference>
<keyword evidence="1" id="KW-0472">Membrane</keyword>
<dbReference type="RefSeq" id="WP_034634198.1">
    <property type="nucleotide sequence ID" value="NZ_FQUW01000005.1"/>
</dbReference>
<dbReference type="Gene3D" id="3.30.450.20">
    <property type="entry name" value="PAS domain"/>
    <property type="match status" value="1"/>
</dbReference>
<dbReference type="CDD" id="cd00130">
    <property type="entry name" value="PAS"/>
    <property type="match status" value="1"/>
</dbReference>
<protein>
    <submittedName>
        <fullName evidence="3">PAS domain S-box-containing protein</fullName>
    </submittedName>
</protein>
<sequence length="312" mass="35255">MTSKERLQRLSVLAGVVMVLFAICFFQLVYLHLAFRQTERAFSERMEKLILSSRLVELTSRRTLSQSDQELMRSYARRLAGLTRTRQGQQLSRDLAAAVDLFLSRPPEERAAFRAELEDLALENDNYQRSRLKEEILLSNRDFQRLFRVVAATSGSAFLVSVIIMVLFWVWLLRQSEVNRLVVRCTRNGVLVGDRRGRIALANPVFAGLAGKTPGELAGRPLEAAGPTGALLARRIERGEEVTGREVLWQTPDGCTKCFSVDVILLKERDDRVRGGVAVLRDITAQWLAQQRAEEEKAALKELARRDGLPGF</sequence>
<dbReference type="EMBL" id="FQUW01000005">
    <property type="protein sequence ID" value="SHE40333.1"/>
    <property type="molecule type" value="Genomic_DNA"/>
</dbReference>
<accession>A0A1M4T731</accession>
<keyword evidence="1" id="KW-1133">Transmembrane helix</keyword>
<keyword evidence="1" id="KW-0812">Transmembrane</keyword>
<dbReference type="AlphaFoldDB" id="A0A1M4T731"/>
<feature type="domain" description="PAS" evidence="2">
    <location>
        <begin position="175"/>
        <end position="220"/>
    </location>
</feature>
<evidence type="ECO:0000313" key="4">
    <source>
        <dbReference type="Proteomes" id="UP000184196"/>
    </source>
</evidence>
<evidence type="ECO:0000256" key="1">
    <source>
        <dbReference type="SAM" id="Phobius"/>
    </source>
</evidence>
<dbReference type="OrthoDB" id="10018115at2"/>
<dbReference type="InterPro" id="IPR035965">
    <property type="entry name" value="PAS-like_dom_sf"/>
</dbReference>
<reference evidence="4" key="1">
    <citation type="submission" date="2016-11" db="EMBL/GenBank/DDBJ databases">
        <authorList>
            <person name="Varghese N."/>
            <person name="Submissions S."/>
        </authorList>
    </citation>
    <scope>NUCLEOTIDE SEQUENCE [LARGE SCALE GENOMIC DNA]</scope>
    <source>
        <strain evidence="4">DSM 11792</strain>
    </source>
</reference>
<gene>
    <name evidence="3" type="ORF">SAMN02745218_00247</name>
</gene>
<feature type="transmembrane region" description="Helical" evidence="1">
    <location>
        <begin position="12"/>
        <end position="35"/>
    </location>
</feature>
<feature type="transmembrane region" description="Helical" evidence="1">
    <location>
        <begin position="146"/>
        <end position="172"/>
    </location>
</feature>
<dbReference type="Proteomes" id="UP000184196">
    <property type="component" value="Unassembled WGS sequence"/>
</dbReference>